<dbReference type="AlphaFoldDB" id="A0A8S0T509"/>
<proteinExistence type="predicted"/>
<evidence type="ECO:0000313" key="2">
    <source>
        <dbReference type="Proteomes" id="UP000594638"/>
    </source>
</evidence>
<accession>A0A8S0T509</accession>
<evidence type="ECO:0000313" key="1">
    <source>
        <dbReference type="EMBL" id="CAA2998867.1"/>
    </source>
</evidence>
<organism evidence="1 2">
    <name type="scientific">Olea europaea subsp. europaea</name>
    <dbReference type="NCBI Taxonomy" id="158383"/>
    <lineage>
        <taxon>Eukaryota</taxon>
        <taxon>Viridiplantae</taxon>
        <taxon>Streptophyta</taxon>
        <taxon>Embryophyta</taxon>
        <taxon>Tracheophyta</taxon>
        <taxon>Spermatophyta</taxon>
        <taxon>Magnoliopsida</taxon>
        <taxon>eudicotyledons</taxon>
        <taxon>Gunneridae</taxon>
        <taxon>Pentapetalae</taxon>
        <taxon>asterids</taxon>
        <taxon>lamiids</taxon>
        <taxon>Lamiales</taxon>
        <taxon>Oleaceae</taxon>
        <taxon>Oleeae</taxon>
        <taxon>Olea</taxon>
    </lineage>
</organism>
<dbReference type="Gramene" id="OE9A090980T1">
    <property type="protein sequence ID" value="OE9A090980C1"/>
    <property type="gene ID" value="OE9A090980"/>
</dbReference>
<sequence length="177" mass="19180">MVNCHGKECSFGGIDLQHCLDSGNAPFSLDSCCVNLNQAVQAGYHCLCSLLGPSNPLLITKISLLMSNCYISMPSQCYGIQVPALNQPPASPVSVLMPPPSVSNDLFVPLPPKVREIPRNLTPGNSTIVDGEPTLNSNTVPKLSIPDRWDYVSAYAADMKICLQLRILLLVALFYVY</sequence>
<dbReference type="Proteomes" id="UP000594638">
    <property type="component" value="Unassembled WGS sequence"/>
</dbReference>
<name>A0A8S0T509_OLEEU</name>
<gene>
    <name evidence="1" type="ORF">OLEA9_A090980</name>
</gene>
<keyword evidence="2" id="KW-1185">Reference proteome</keyword>
<dbReference type="OrthoDB" id="902060at2759"/>
<evidence type="ECO:0008006" key="3">
    <source>
        <dbReference type="Google" id="ProtNLM"/>
    </source>
</evidence>
<comment type="caution">
    <text evidence="1">The sequence shown here is derived from an EMBL/GenBank/DDBJ whole genome shotgun (WGS) entry which is preliminary data.</text>
</comment>
<protein>
    <recommendedName>
        <fullName evidence="3">Bifunctional inhibitor/plant lipid transfer protein/seed storage helical domain-containing protein</fullName>
    </recommendedName>
</protein>
<dbReference type="EMBL" id="CACTIH010005608">
    <property type="protein sequence ID" value="CAA2998867.1"/>
    <property type="molecule type" value="Genomic_DNA"/>
</dbReference>
<reference evidence="1 2" key="1">
    <citation type="submission" date="2019-12" db="EMBL/GenBank/DDBJ databases">
        <authorList>
            <person name="Alioto T."/>
            <person name="Alioto T."/>
            <person name="Gomez Garrido J."/>
        </authorList>
    </citation>
    <scope>NUCLEOTIDE SEQUENCE [LARGE SCALE GENOMIC DNA]</scope>
</reference>